<dbReference type="AlphaFoldDB" id="A0A1I8AC34"/>
<accession>A0A1I8AC34</accession>
<name>A0A1I8AC34_9BILA</name>
<reference evidence="3" key="1">
    <citation type="submission" date="2016-11" db="UniProtKB">
        <authorList>
            <consortium name="WormBaseParasite"/>
        </authorList>
    </citation>
    <scope>IDENTIFICATION</scope>
</reference>
<sequence>MVYVKTNGNEPSIHGLGYCTTVPMRRIDARSTGFCASCFLLLIDSRKVNSPHDKTVVVSLCGSVDRPFTALARELLKKCSGWSQSKSRVEVEHGTGVEHGSQLT</sequence>
<organism evidence="2 3">
    <name type="scientific">Steinernema glaseri</name>
    <dbReference type="NCBI Taxonomy" id="37863"/>
    <lineage>
        <taxon>Eukaryota</taxon>
        <taxon>Metazoa</taxon>
        <taxon>Ecdysozoa</taxon>
        <taxon>Nematoda</taxon>
        <taxon>Chromadorea</taxon>
        <taxon>Rhabditida</taxon>
        <taxon>Tylenchina</taxon>
        <taxon>Panagrolaimomorpha</taxon>
        <taxon>Strongyloidoidea</taxon>
        <taxon>Steinernematidae</taxon>
        <taxon>Steinernema</taxon>
    </lineage>
</organism>
<dbReference type="WBParaSite" id="L893_g4209.t1">
    <property type="protein sequence ID" value="L893_g4209.t1"/>
    <property type="gene ID" value="L893_g4209"/>
</dbReference>
<evidence type="ECO:0000313" key="2">
    <source>
        <dbReference type="Proteomes" id="UP000095287"/>
    </source>
</evidence>
<keyword evidence="2" id="KW-1185">Reference proteome</keyword>
<dbReference type="Proteomes" id="UP000095287">
    <property type="component" value="Unplaced"/>
</dbReference>
<proteinExistence type="predicted"/>
<evidence type="ECO:0000256" key="1">
    <source>
        <dbReference type="SAM" id="MobiDB-lite"/>
    </source>
</evidence>
<protein>
    <submittedName>
        <fullName evidence="3">40S ribosomal protein S21</fullName>
    </submittedName>
</protein>
<evidence type="ECO:0000313" key="3">
    <source>
        <dbReference type="WBParaSite" id="L893_g4209.t1"/>
    </source>
</evidence>
<feature type="compositionally biased region" description="Basic and acidic residues" evidence="1">
    <location>
        <begin position="87"/>
        <end position="96"/>
    </location>
</feature>
<feature type="region of interest" description="Disordered" evidence="1">
    <location>
        <begin position="82"/>
        <end position="104"/>
    </location>
</feature>